<reference evidence="7 9" key="2">
    <citation type="submission" date="2016-11" db="EMBL/GenBank/DDBJ databases">
        <authorList>
            <person name="Klemetsen T."/>
        </authorList>
    </citation>
    <scope>NUCLEOTIDE SEQUENCE [LARGE SCALE GENOMIC DNA]</scope>
    <source>
        <strain evidence="7">MT 2528</strain>
    </source>
</reference>
<comment type="similarity">
    <text evidence="1 5">Belongs to the MreC family.</text>
</comment>
<evidence type="ECO:0000256" key="4">
    <source>
        <dbReference type="ARBA" id="ARBA00032089"/>
    </source>
</evidence>
<evidence type="ECO:0000313" key="8">
    <source>
        <dbReference type="EMBL" id="SGZ02469.1"/>
    </source>
</evidence>
<dbReference type="NCBIfam" id="TIGR00219">
    <property type="entry name" value="mreC"/>
    <property type="match status" value="1"/>
</dbReference>
<comment type="function">
    <text evidence="5">Involved in formation and maintenance of cell shape.</text>
</comment>
<dbReference type="OrthoDB" id="9808025at2"/>
<dbReference type="PATRIC" id="fig|80854.5.peg.4486"/>
<organism evidence="8 10">
    <name type="scientific">Moritella viscosa</name>
    <dbReference type="NCBI Taxonomy" id="80854"/>
    <lineage>
        <taxon>Bacteria</taxon>
        <taxon>Pseudomonadati</taxon>
        <taxon>Pseudomonadota</taxon>
        <taxon>Gammaproteobacteria</taxon>
        <taxon>Alteromonadales</taxon>
        <taxon>Moritellaceae</taxon>
        <taxon>Moritella</taxon>
    </lineage>
</organism>
<dbReference type="PIRSF" id="PIRSF038471">
    <property type="entry name" value="MreC"/>
    <property type="match status" value="1"/>
</dbReference>
<dbReference type="InterPro" id="IPR042175">
    <property type="entry name" value="Cell/Rod_MreC_2"/>
</dbReference>
<dbReference type="GO" id="GO:0005886">
    <property type="term" value="C:plasma membrane"/>
    <property type="evidence" value="ECO:0007669"/>
    <property type="project" value="TreeGrafter"/>
</dbReference>
<evidence type="ECO:0000259" key="6">
    <source>
        <dbReference type="Pfam" id="PF04085"/>
    </source>
</evidence>
<dbReference type="KEGG" id="mvs:MVIS_4231"/>
<dbReference type="PANTHER" id="PTHR34138:SF1">
    <property type="entry name" value="CELL SHAPE-DETERMINING PROTEIN MREC"/>
    <property type="match status" value="1"/>
</dbReference>
<dbReference type="Proteomes" id="UP000182660">
    <property type="component" value="Unassembled WGS sequence"/>
</dbReference>
<dbReference type="EMBL" id="FPLD01000066">
    <property type="protein sequence ID" value="SGZ02469.1"/>
    <property type="molecule type" value="Genomic_DNA"/>
</dbReference>
<evidence type="ECO:0000313" key="7">
    <source>
        <dbReference type="EMBL" id="SGY92312.1"/>
    </source>
</evidence>
<dbReference type="EMBL" id="FPLJ01000052">
    <property type="protein sequence ID" value="SGY92312.1"/>
    <property type="molecule type" value="Genomic_DNA"/>
</dbReference>
<evidence type="ECO:0000256" key="2">
    <source>
        <dbReference type="ARBA" id="ARBA00013855"/>
    </source>
</evidence>
<dbReference type="Gene3D" id="2.40.10.350">
    <property type="entry name" value="Rod shape-determining protein MreC, domain 2"/>
    <property type="match status" value="1"/>
</dbReference>
<proteinExistence type="inferred from homology"/>
<evidence type="ECO:0000256" key="3">
    <source>
        <dbReference type="ARBA" id="ARBA00022960"/>
    </source>
</evidence>
<dbReference type="RefSeq" id="WP_045112161.1">
    <property type="nucleotide sequence ID" value="NZ_CAWQZC010000139.1"/>
</dbReference>
<gene>
    <name evidence="7" type="ORF">MT2528_2360</name>
    <name evidence="8" type="ORF">NVI5450_2561</name>
</gene>
<dbReference type="HOGENOM" id="CLU_042663_2_0_6"/>
<dbReference type="InterPro" id="IPR042177">
    <property type="entry name" value="Cell/Rod_1"/>
</dbReference>
<dbReference type="GO" id="GO:0008360">
    <property type="term" value="P:regulation of cell shape"/>
    <property type="evidence" value="ECO:0007669"/>
    <property type="project" value="UniProtKB-KW"/>
</dbReference>
<keyword evidence="9" id="KW-1185">Reference proteome</keyword>
<evidence type="ECO:0000313" key="10">
    <source>
        <dbReference type="Proteomes" id="UP000183794"/>
    </source>
</evidence>
<dbReference type="GeneID" id="61296218"/>
<dbReference type="PANTHER" id="PTHR34138">
    <property type="entry name" value="CELL SHAPE-DETERMINING PROTEIN MREC"/>
    <property type="match status" value="1"/>
</dbReference>
<dbReference type="InterPro" id="IPR007221">
    <property type="entry name" value="MreC"/>
</dbReference>
<dbReference type="Gene3D" id="2.40.10.340">
    <property type="entry name" value="Rod shape-determining protein MreC, domain 1"/>
    <property type="match status" value="1"/>
</dbReference>
<dbReference type="STRING" id="80854.MVIS_4231"/>
<name>A0A090KE22_9GAMM</name>
<evidence type="ECO:0000313" key="9">
    <source>
        <dbReference type="Proteomes" id="UP000182660"/>
    </source>
</evidence>
<keyword evidence="3 5" id="KW-0133">Cell shape</keyword>
<reference evidence="8 10" key="1">
    <citation type="submission" date="2016-11" db="EMBL/GenBank/DDBJ databases">
        <authorList>
            <person name="Jaros S."/>
            <person name="Januszkiewicz K."/>
            <person name="Wedrychowicz H."/>
        </authorList>
    </citation>
    <scope>NUCLEOTIDE SEQUENCE [LARGE SCALE GENOMIC DNA]</scope>
    <source>
        <strain evidence="8">NVI 5450</strain>
    </source>
</reference>
<dbReference type="AlphaFoldDB" id="A0A090KE22"/>
<dbReference type="Pfam" id="PF04085">
    <property type="entry name" value="MreC"/>
    <property type="match status" value="1"/>
</dbReference>
<feature type="domain" description="Rod shape-determining protein MreC beta-barrel core" evidence="6">
    <location>
        <begin position="123"/>
        <end position="270"/>
    </location>
</feature>
<accession>A0A090KE22</accession>
<sequence length="294" mass="32634">MKPIFATSTSLQLRLFFAVIASFSLTIFDSKFDSFSNVRVYLNTAVSPLIYAADIPSEMLKGVSNTVVTRRDLKKQVQEQRDKLFIQQVQLLEFKHLKEENKRLRALLNSPVHADQRKLVAEIITVNSDPFSLQVVINKGAVDGTYIGQPILNEQGVVGQIVDVSATYSRVLLITDITHGIPVRVQRNDIRAIANGSGELNSLTLPYVPHSTDIQVGDVLVTSGLGGVFPEGYPVATITDFTYQMGQPYAQVEAKPIVALERIRYVLLIWDDKENTAENNNVKSMINADKEGTL</sequence>
<protein>
    <recommendedName>
        <fullName evidence="2 5">Cell shape-determining protein MreC</fullName>
    </recommendedName>
    <alternativeName>
        <fullName evidence="4 5">Cell shape protein MreC</fullName>
    </alternativeName>
</protein>
<dbReference type="InterPro" id="IPR055342">
    <property type="entry name" value="MreC_beta-barrel_core"/>
</dbReference>
<evidence type="ECO:0000256" key="1">
    <source>
        <dbReference type="ARBA" id="ARBA00009369"/>
    </source>
</evidence>
<evidence type="ECO:0000256" key="5">
    <source>
        <dbReference type="PIRNR" id="PIRNR038471"/>
    </source>
</evidence>
<dbReference type="Proteomes" id="UP000183794">
    <property type="component" value="Unassembled WGS sequence"/>
</dbReference>